<keyword evidence="6 8" id="KW-0627">Porphyrin biosynthesis</keyword>
<evidence type="ECO:0000256" key="4">
    <source>
        <dbReference type="ARBA" id="ARBA00022857"/>
    </source>
</evidence>
<dbReference type="FunFam" id="3.30.460.30:FF:000001">
    <property type="entry name" value="Glutamyl-tRNA reductase"/>
    <property type="match status" value="1"/>
</dbReference>
<evidence type="ECO:0000256" key="10">
    <source>
        <dbReference type="PIRSR" id="PIRSR000445-2"/>
    </source>
</evidence>
<feature type="binding site" evidence="8 10">
    <location>
        <position position="120"/>
    </location>
    <ligand>
        <name>substrate</name>
    </ligand>
</feature>
<dbReference type="InterPro" id="IPR036343">
    <property type="entry name" value="GluRdtase_N_sf"/>
</dbReference>
<dbReference type="SUPFAM" id="SSF69075">
    <property type="entry name" value="Glutamyl tRNA-reductase dimerization domain"/>
    <property type="match status" value="1"/>
</dbReference>
<evidence type="ECO:0000256" key="11">
    <source>
        <dbReference type="PIRSR" id="PIRSR000445-3"/>
    </source>
</evidence>
<sequence>MSILVVGISHNTAPVSLLERVALDSEGVHKLLADVVAHEHVTEATVISTCNRLEIYTDVDRFHGSVEGLSRLLVERAGENVETLLPHLYVHYDDGAVSHLFQVAAGLDSMAVGEGQILGQTREALRVGQELGTVGTALNSLFQQALRVGKRTRAETDIERAAPTLVSAALDQAMPQGVAGARVVIVGAGNMAGLSTATVSRLGAAEITVVNRTLAKAERLAAEYAATAAPLDQLAARIANADLLITCAGASGAIVTPGMVGPRDGAPLSVVDLALPRDVDTAVAELPGVTLVGLEELASALHGTEAADEVAAVRRIVTQEVAAFLSARRQASVTPTVVALRTMATSVVEAEMARLDHRLPDLDPRTRAEVLQAARRVADKLLHEPTVRVRELAGEQGAVSYERALAELFALSPDAVDAVTRSVVVADPEVEQ</sequence>
<feature type="domain" description="Tetrapyrrole biosynthesis glutamyl-tRNA reductase dimerisation" evidence="14">
    <location>
        <begin position="313"/>
        <end position="411"/>
    </location>
</feature>
<feature type="domain" description="Quinate/shikimate 5-dehydrogenase/glutamyl-tRNA reductase" evidence="15">
    <location>
        <begin position="177"/>
        <end position="298"/>
    </location>
</feature>
<feature type="domain" description="Glutamyl-tRNA reductase N-terminal" evidence="16">
    <location>
        <begin position="6"/>
        <end position="156"/>
    </location>
</feature>
<dbReference type="Pfam" id="PF01488">
    <property type="entry name" value="Shikimate_DH"/>
    <property type="match status" value="1"/>
</dbReference>
<dbReference type="GO" id="GO:0008883">
    <property type="term" value="F:glutamyl-tRNA reductase activity"/>
    <property type="evidence" value="ECO:0007669"/>
    <property type="project" value="UniProtKB-UniRule"/>
</dbReference>
<dbReference type="RefSeq" id="WP_091122119.1">
    <property type="nucleotide sequence ID" value="NZ_FOLB01000004.1"/>
</dbReference>
<dbReference type="HAMAP" id="MF_00087">
    <property type="entry name" value="Glu_tRNA_reductase"/>
    <property type="match status" value="1"/>
</dbReference>
<evidence type="ECO:0000256" key="13">
    <source>
        <dbReference type="RuleBase" id="RU000584"/>
    </source>
</evidence>
<evidence type="ECO:0000256" key="1">
    <source>
        <dbReference type="ARBA" id="ARBA00005059"/>
    </source>
</evidence>
<dbReference type="GO" id="GO:0019353">
    <property type="term" value="P:protoporphyrinogen IX biosynthetic process from glutamate"/>
    <property type="evidence" value="ECO:0007669"/>
    <property type="project" value="TreeGrafter"/>
</dbReference>
<evidence type="ECO:0000256" key="9">
    <source>
        <dbReference type="PIRSR" id="PIRSR000445-1"/>
    </source>
</evidence>
<comment type="function">
    <text evidence="8">Catalyzes the NADPH-dependent reduction of glutamyl-tRNA(Glu) to glutamate 1-semialdehyde (GSA).</text>
</comment>
<reference evidence="17 18" key="1">
    <citation type="submission" date="2016-10" db="EMBL/GenBank/DDBJ databases">
        <authorList>
            <person name="de Groot N.N."/>
        </authorList>
    </citation>
    <scope>NUCLEOTIDE SEQUENCE [LARGE SCALE GENOMIC DNA]</scope>
    <source>
        <strain evidence="17 18">CGMCC 1.7056</strain>
    </source>
</reference>
<comment type="domain">
    <text evidence="8">Possesses an unusual extended V-shaped dimeric structure with each monomer consisting of three distinct domains arranged along a curved 'spinal' alpha-helix. The N-terminal catalytic domain specifically recognizes the glutamate moiety of the substrate. The second domain is the NADPH-binding domain, and the third C-terminal domain is responsible for dimerization.</text>
</comment>
<feature type="binding site" evidence="8 10">
    <location>
        <begin position="114"/>
        <end position="116"/>
    </location>
    <ligand>
        <name>substrate</name>
    </ligand>
</feature>
<dbReference type="NCBIfam" id="NF000744">
    <property type="entry name" value="PRK00045.1-3"/>
    <property type="match status" value="1"/>
</dbReference>
<accession>A0A1I1HJW5</accession>
<evidence type="ECO:0000256" key="5">
    <source>
        <dbReference type="ARBA" id="ARBA00023002"/>
    </source>
</evidence>
<dbReference type="InterPro" id="IPR000343">
    <property type="entry name" value="4pyrrol_synth_GluRdtase"/>
</dbReference>
<dbReference type="CDD" id="cd05213">
    <property type="entry name" value="NAD_bind_Glutamyl_tRNA_reduct"/>
    <property type="match status" value="1"/>
</dbReference>
<dbReference type="STRING" id="574651.SAMN04487968_104264"/>
<dbReference type="EMBL" id="FOLB01000004">
    <property type="protein sequence ID" value="SFC21380.1"/>
    <property type="molecule type" value="Genomic_DNA"/>
</dbReference>
<organism evidence="17 18">
    <name type="scientific">Nocardioides terrae</name>
    <dbReference type="NCBI Taxonomy" id="574651"/>
    <lineage>
        <taxon>Bacteria</taxon>
        <taxon>Bacillati</taxon>
        <taxon>Actinomycetota</taxon>
        <taxon>Actinomycetes</taxon>
        <taxon>Propionibacteriales</taxon>
        <taxon>Nocardioidaceae</taxon>
        <taxon>Nocardioides</taxon>
    </lineage>
</organism>
<dbReference type="AlphaFoldDB" id="A0A1I1HJW5"/>
<keyword evidence="5 8" id="KW-0560">Oxidoreductase</keyword>
<feature type="site" description="Important for activity" evidence="8 12">
    <location>
        <position position="99"/>
    </location>
</feature>
<dbReference type="InterPro" id="IPR036453">
    <property type="entry name" value="GluRdtase_dimer_dom_sf"/>
</dbReference>
<feature type="binding site" evidence="8 11">
    <location>
        <begin position="187"/>
        <end position="192"/>
    </location>
    <ligand>
        <name>NADP(+)</name>
        <dbReference type="ChEBI" id="CHEBI:58349"/>
    </ligand>
</feature>
<evidence type="ECO:0000259" key="14">
    <source>
        <dbReference type="Pfam" id="PF00745"/>
    </source>
</evidence>
<dbReference type="PIRSF" id="PIRSF000445">
    <property type="entry name" value="4pyrrol_synth_GluRdtase"/>
    <property type="match status" value="1"/>
</dbReference>
<dbReference type="SUPFAM" id="SSF69742">
    <property type="entry name" value="Glutamyl tRNA-reductase catalytic, N-terminal domain"/>
    <property type="match status" value="1"/>
</dbReference>
<evidence type="ECO:0000256" key="6">
    <source>
        <dbReference type="ARBA" id="ARBA00023244"/>
    </source>
</evidence>
<evidence type="ECO:0000256" key="7">
    <source>
        <dbReference type="ARBA" id="ARBA00047464"/>
    </source>
</evidence>
<dbReference type="InterPro" id="IPR015895">
    <property type="entry name" value="4pyrrol_synth_GluRdtase_N"/>
</dbReference>
<dbReference type="GO" id="GO:0050661">
    <property type="term" value="F:NADP binding"/>
    <property type="evidence" value="ECO:0007669"/>
    <property type="project" value="InterPro"/>
</dbReference>
<evidence type="ECO:0000256" key="2">
    <source>
        <dbReference type="ARBA" id="ARBA00005916"/>
    </source>
</evidence>
<dbReference type="SUPFAM" id="SSF51735">
    <property type="entry name" value="NAD(P)-binding Rossmann-fold domains"/>
    <property type="match status" value="1"/>
</dbReference>
<feature type="active site" description="Nucleophile" evidence="8 9">
    <location>
        <position position="50"/>
    </location>
</feature>
<name>A0A1I1HJW5_9ACTN</name>
<feature type="binding site" evidence="8 10">
    <location>
        <position position="109"/>
    </location>
    <ligand>
        <name>substrate</name>
    </ligand>
</feature>
<dbReference type="PANTHER" id="PTHR43013:SF1">
    <property type="entry name" value="GLUTAMYL-TRNA REDUCTASE"/>
    <property type="match status" value="1"/>
</dbReference>
<feature type="binding site" evidence="8 10">
    <location>
        <begin position="49"/>
        <end position="52"/>
    </location>
    <ligand>
        <name>substrate</name>
    </ligand>
</feature>
<evidence type="ECO:0000256" key="12">
    <source>
        <dbReference type="PIRSR" id="PIRSR000445-4"/>
    </source>
</evidence>
<dbReference type="InterPro" id="IPR036291">
    <property type="entry name" value="NAD(P)-bd_dom_sf"/>
</dbReference>
<evidence type="ECO:0000256" key="8">
    <source>
        <dbReference type="HAMAP-Rule" id="MF_00087"/>
    </source>
</evidence>
<evidence type="ECO:0000313" key="17">
    <source>
        <dbReference type="EMBL" id="SFC21380.1"/>
    </source>
</evidence>
<evidence type="ECO:0000313" key="18">
    <source>
        <dbReference type="Proteomes" id="UP000198832"/>
    </source>
</evidence>
<dbReference type="Pfam" id="PF05201">
    <property type="entry name" value="GlutR_N"/>
    <property type="match status" value="1"/>
</dbReference>
<dbReference type="PANTHER" id="PTHR43013">
    <property type="entry name" value="GLUTAMYL-TRNA REDUCTASE"/>
    <property type="match status" value="1"/>
</dbReference>
<dbReference type="NCBIfam" id="TIGR01035">
    <property type="entry name" value="hemA"/>
    <property type="match status" value="1"/>
</dbReference>
<comment type="miscellaneous">
    <text evidence="8">During catalysis, the active site Cys acts as a nucleophile attacking the alpha-carbonyl group of tRNA-bound glutamate with the formation of a thioester intermediate between enzyme and glutamate, and the concomitant release of tRNA(Glu). The thioester intermediate is finally reduced by direct hydride transfer from NADPH, to form the product GSA.</text>
</comment>
<dbReference type="UniPathway" id="UPA00251">
    <property type="reaction ID" value="UER00316"/>
</dbReference>
<dbReference type="InterPro" id="IPR015896">
    <property type="entry name" value="4pyrrol_synth_GluRdtase_dimer"/>
</dbReference>
<dbReference type="Gene3D" id="3.30.460.30">
    <property type="entry name" value="Glutamyl-tRNA reductase, N-terminal domain"/>
    <property type="match status" value="1"/>
</dbReference>
<gene>
    <name evidence="8" type="primary">hemA</name>
    <name evidence="17" type="ORF">SAMN04487968_104264</name>
</gene>
<protein>
    <recommendedName>
        <fullName evidence="3 8">Glutamyl-tRNA reductase</fullName>
        <shortName evidence="8">GluTR</shortName>
        <ecNumber evidence="3 8">1.2.1.70</ecNumber>
    </recommendedName>
</protein>
<evidence type="ECO:0000259" key="16">
    <source>
        <dbReference type="Pfam" id="PF05201"/>
    </source>
</evidence>
<comment type="similarity">
    <text evidence="2 8 13">Belongs to the glutamyl-tRNA reductase family.</text>
</comment>
<dbReference type="InterPro" id="IPR006151">
    <property type="entry name" value="Shikm_DH/Glu-tRNA_Rdtase"/>
</dbReference>
<keyword evidence="18" id="KW-1185">Reference proteome</keyword>
<keyword evidence="4 8" id="KW-0521">NADP</keyword>
<comment type="subunit">
    <text evidence="8">Homodimer.</text>
</comment>
<proteinExistence type="inferred from homology"/>
<evidence type="ECO:0000256" key="3">
    <source>
        <dbReference type="ARBA" id="ARBA00012970"/>
    </source>
</evidence>
<comment type="catalytic activity">
    <reaction evidence="7 8 13">
        <text>(S)-4-amino-5-oxopentanoate + tRNA(Glu) + NADP(+) = L-glutamyl-tRNA(Glu) + NADPH + H(+)</text>
        <dbReference type="Rhea" id="RHEA:12344"/>
        <dbReference type="Rhea" id="RHEA-COMP:9663"/>
        <dbReference type="Rhea" id="RHEA-COMP:9680"/>
        <dbReference type="ChEBI" id="CHEBI:15378"/>
        <dbReference type="ChEBI" id="CHEBI:57501"/>
        <dbReference type="ChEBI" id="CHEBI:57783"/>
        <dbReference type="ChEBI" id="CHEBI:58349"/>
        <dbReference type="ChEBI" id="CHEBI:78442"/>
        <dbReference type="ChEBI" id="CHEBI:78520"/>
        <dbReference type="EC" id="1.2.1.70"/>
    </reaction>
</comment>
<dbReference type="Proteomes" id="UP000198832">
    <property type="component" value="Unassembled WGS sequence"/>
</dbReference>
<evidence type="ECO:0000259" key="15">
    <source>
        <dbReference type="Pfam" id="PF01488"/>
    </source>
</evidence>
<dbReference type="OrthoDB" id="110209at2"/>
<dbReference type="EC" id="1.2.1.70" evidence="3 8"/>
<dbReference type="Pfam" id="PF00745">
    <property type="entry name" value="GlutR_dimer"/>
    <property type="match status" value="1"/>
</dbReference>
<comment type="pathway">
    <text evidence="1 8 13">Porphyrin-containing compound metabolism; protoporphyrin-IX biosynthesis; 5-aminolevulinate from L-glutamyl-tRNA(Glu): step 1/2.</text>
</comment>
<dbReference type="Gene3D" id="3.40.50.720">
    <property type="entry name" value="NAD(P)-binding Rossmann-like Domain"/>
    <property type="match status" value="1"/>
</dbReference>